<evidence type="ECO:0000256" key="1">
    <source>
        <dbReference type="ARBA" id="ARBA00023172"/>
    </source>
</evidence>
<dbReference type="EMBL" id="JAAGOA010000015">
    <property type="protein sequence ID" value="NEE02513.1"/>
    <property type="molecule type" value="Genomic_DNA"/>
</dbReference>
<proteinExistence type="predicted"/>
<evidence type="ECO:0000259" key="2">
    <source>
        <dbReference type="PROSITE" id="PS51898"/>
    </source>
</evidence>
<dbReference type="RefSeq" id="WP_163741149.1">
    <property type="nucleotide sequence ID" value="NZ_JAAGOA010000015.1"/>
</dbReference>
<reference evidence="3 4" key="1">
    <citation type="submission" date="2020-02" db="EMBL/GenBank/DDBJ databases">
        <authorList>
            <person name="Li X.-J."/>
            <person name="Han X.-M."/>
        </authorList>
    </citation>
    <scope>NUCLEOTIDE SEQUENCE [LARGE SCALE GENOMIC DNA]</scope>
    <source>
        <strain evidence="3 4">CCTCC AB 2017055</strain>
    </source>
</reference>
<dbReference type="InterPro" id="IPR002104">
    <property type="entry name" value="Integrase_catalytic"/>
</dbReference>
<name>A0A6L9SBR6_9ACTN</name>
<dbReference type="AlphaFoldDB" id="A0A6L9SBR6"/>
<dbReference type="GO" id="GO:0006310">
    <property type="term" value="P:DNA recombination"/>
    <property type="evidence" value="ECO:0007669"/>
    <property type="project" value="UniProtKB-KW"/>
</dbReference>
<comment type="caution">
    <text evidence="3">The sequence shown here is derived from an EMBL/GenBank/DDBJ whole genome shotgun (WGS) entry which is preliminary data.</text>
</comment>
<dbReference type="InterPro" id="IPR013762">
    <property type="entry name" value="Integrase-like_cat_sf"/>
</dbReference>
<dbReference type="Pfam" id="PF00589">
    <property type="entry name" value="Phage_integrase"/>
    <property type="match status" value="1"/>
</dbReference>
<dbReference type="GO" id="GO:0015074">
    <property type="term" value="P:DNA integration"/>
    <property type="evidence" value="ECO:0007669"/>
    <property type="project" value="InterPro"/>
</dbReference>
<dbReference type="SUPFAM" id="SSF56349">
    <property type="entry name" value="DNA breaking-rejoining enzymes"/>
    <property type="match status" value="1"/>
</dbReference>
<feature type="domain" description="Tyr recombinase" evidence="2">
    <location>
        <begin position="1"/>
        <end position="142"/>
    </location>
</feature>
<keyword evidence="1" id="KW-0233">DNA recombination</keyword>
<organism evidence="3 4">
    <name type="scientific">Phytoactinopolyspora halotolerans</name>
    <dbReference type="NCBI Taxonomy" id="1981512"/>
    <lineage>
        <taxon>Bacteria</taxon>
        <taxon>Bacillati</taxon>
        <taxon>Actinomycetota</taxon>
        <taxon>Actinomycetes</taxon>
        <taxon>Jiangellales</taxon>
        <taxon>Jiangellaceae</taxon>
        <taxon>Phytoactinopolyspora</taxon>
    </lineage>
</organism>
<protein>
    <submittedName>
        <fullName evidence="3">Phage integrase family protein</fullName>
    </submittedName>
</protein>
<dbReference type="Gene3D" id="1.10.443.10">
    <property type="entry name" value="Intergrase catalytic core"/>
    <property type="match status" value="1"/>
</dbReference>
<dbReference type="GO" id="GO:0003677">
    <property type="term" value="F:DNA binding"/>
    <property type="evidence" value="ECO:0007669"/>
    <property type="project" value="InterPro"/>
</dbReference>
<evidence type="ECO:0000313" key="3">
    <source>
        <dbReference type="EMBL" id="NEE02513.1"/>
    </source>
</evidence>
<gene>
    <name evidence="3" type="ORF">G1H10_20300</name>
</gene>
<dbReference type="InterPro" id="IPR011010">
    <property type="entry name" value="DNA_brk_join_enz"/>
</dbReference>
<dbReference type="Proteomes" id="UP000475214">
    <property type="component" value="Unassembled WGS sequence"/>
</dbReference>
<accession>A0A6L9SBR6</accession>
<keyword evidence="4" id="KW-1185">Reference proteome</keyword>
<dbReference type="PROSITE" id="PS51898">
    <property type="entry name" value="TYR_RECOMBINASE"/>
    <property type="match status" value="1"/>
</dbReference>
<sequence>MLDVNAKATYKKGHGAVLEERPKTAAGWRVIALPDHIVEPCRRRMAMTWRANEHDLLFPTRTCGVRLPTNADRALRIALDRIGGYDWVTSHTFRKTVATRLDQAGLTAREIAHHLGHEDPSMTQNVHMGRGVASTRAATVLSATK</sequence>
<evidence type="ECO:0000313" key="4">
    <source>
        <dbReference type="Proteomes" id="UP000475214"/>
    </source>
</evidence>